<comment type="caution">
    <text evidence="3">The sequence shown here is derived from an EMBL/GenBank/DDBJ whole genome shotgun (WGS) entry which is preliminary data.</text>
</comment>
<organism evidence="3 4">
    <name type="scientific">Penicillium nalgiovense</name>
    <dbReference type="NCBI Taxonomy" id="60175"/>
    <lineage>
        <taxon>Eukaryota</taxon>
        <taxon>Fungi</taxon>
        <taxon>Dikarya</taxon>
        <taxon>Ascomycota</taxon>
        <taxon>Pezizomycotina</taxon>
        <taxon>Eurotiomycetes</taxon>
        <taxon>Eurotiomycetidae</taxon>
        <taxon>Eurotiales</taxon>
        <taxon>Aspergillaceae</taxon>
        <taxon>Penicillium</taxon>
    </lineage>
</organism>
<feature type="chain" id="PRO_5010713286" description="Phosphatidylinositol-specific phospholipase C X domain-containing protein" evidence="1">
    <location>
        <begin position="25"/>
        <end position="328"/>
    </location>
</feature>
<reference evidence="3" key="1">
    <citation type="submission" date="2016-10" db="EMBL/GenBank/DDBJ databases">
        <title>Uncovering the secondary metabolism of Penicillium species provides insights into the evolution of 6-MSA pathways.</title>
        <authorList>
            <person name="Nielsen J.C."/>
            <person name="Nielsen J."/>
        </authorList>
    </citation>
    <scope>NUCLEOTIDE SEQUENCE [LARGE SCALE GENOMIC DNA]</scope>
    <source>
        <strain evidence="3">IBT 13039</strain>
    </source>
</reference>
<dbReference type="Gene3D" id="3.20.20.190">
    <property type="entry name" value="Phosphatidylinositol (PI) phosphodiesterase"/>
    <property type="match status" value="1"/>
</dbReference>
<proteinExistence type="predicted"/>
<evidence type="ECO:0000256" key="1">
    <source>
        <dbReference type="SAM" id="SignalP"/>
    </source>
</evidence>
<evidence type="ECO:0000313" key="3">
    <source>
        <dbReference type="EMBL" id="OQE93516.1"/>
    </source>
</evidence>
<dbReference type="GO" id="GO:0008081">
    <property type="term" value="F:phosphoric diester hydrolase activity"/>
    <property type="evidence" value="ECO:0007669"/>
    <property type="project" value="InterPro"/>
</dbReference>
<dbReference type="Proteomes" id="UP001153461">
    <property type="component" value="Unassembled WGS sequence"/>
</dbReference>
<keyword evidence="1" id="KW-0732">Signal</keyword>
<dbReference type="STRING" id="60175.A0A1V6Z1F2"/>
<dbReference type="Proteomes" id="UP000191691">
    <property type="component" value="Unassembled WGS sequence"/>
</dbReference>
<evidence type="ECO:0000313" key="4">
    <source>
        <dbReference type="Proteomes" id="UP000191691"/>
    </source>
</evidence>
<dbReference type="InterPro" id="IPR051057">
    <property type="entry name" value="PI-PLC_domain"/>
</dbReference>
<feature type="signal peptide" evidence="1">
    <location>
        <begin position="1"/>
        <end position="24"/>
    </location>
</feature>
<dbReference type="InterPro" id="IPR017946">
    <property type="entry name" value="PLC-like_Pdiesterase_TIM-brl"/>
</dbReference>
<name>A0A1V6Z1F2_PENNA</name>
<dbReference type="EMBL" id="CAJVNV010000333">
    <property type="protein sequence ID" value="CAG8163628.1"/>
    <property type="molecule type" value="Genomic_DNA"/>
</dbReference>
<dbReference type="EMBL" id="MOOB01000005">
    <property type="protein sequence ID" value="OQE93516.1"/>
    <property type="molecule type" value="Genomic_DNA"/>
</dbReference>
<dbReference type="SUPFAM" id="SSF51695">
    <property type="entry name" value="PLC-like phosphodiesterases"/>
    <property type="match status" value="1"/>
</dbReference>
<dbReference type="PANTHER" id="PTHR13593:SF146">
    <property type="entry name" value="PLC-LIKE PHOSPHODIESTERASE"/>
    <property type="match status" value="1"/>
</dbReference>
<reference evidence="2" key="3">
    <citation type="submission" date="2021-07" db="EMBL/GenBank/DDBJ databases">
        <authorList>
            <person name="Branca A.L. A."/>
        </authorList>
    </citation>
    <scope>NUCLEOTIDE SEQUENCE</scope>
</reference>
<dbReference type="AlphaFoldDB" id="A0A1V6Z1F2"/>
<evidence type="ECO:0008006" key="5">
    <source>
        <dbReference type="Google" id="ProtNLM"/>
    </source>
</evidence>
<sequence>MTKINQRLARAMLGALLFLQPVLAVSGTDTLVQRASQSSAHISSPSMSTQAATCNGHSEYCTRSYSNITFIGSHDSAFVGPLPQQNQNIDIEAQLDMGIRYLQVQTHRSVIDENVIELCHTSCLLEDAGPLKEYLETIKTWLDANPNEVVSLLLTNGDSVPITEFGDTFSSSGIADYAYVPSANPLSIADWPTLGDMISSEKRLVVFLDYGADSTKVNFIQDEFAYYFETSYGVTDASFPNCSIDRPSGAAATGRMGIVNHFLNVDVFGIKIPARHEADNTNAATGPGSIGAQAALCAGLYGRAPNVVLADFVDKGDVITAQKNMNGL</sequence>
<keyword evidence="4" id="KW-1185">Reference proteome</keyword>
<gene>
    <name evidence="3" type="ORF">PENNAL_c0005G02273</name>
    <name evidence="2" type="ORF">PNAL_LOCUS6439</name>
</gene>
<protein>
    <recommendedName>
        <fullName evidence="5">Phosphatidylinositol-specific phospholipase C X domain-containing protein</fullName>
    </recommendedName>
</protein>
<reference evidence="4" key="2">
    <citation type="journal article" date="2017" name="Nat. Microbiol.">
        <title>Global analysis of biosynthetic gene clusters reveals vast potential of secondary metabolite production in Penicillium species.</title>
        <authorList>
            <person name="Nielsen J.C."/>
            <person name="Grijseels S."/>
            <person name="Prigent S."/>
            <person name="Ji B."/>
            <person name="Dainat J."/>
            <person name="Nielsen K.F."/>
            <person name="Frisvad J.C."/>
            <person name="Workman M."/>
            <person name="Nielsen J."/>
        </authorList>
    </citation>
    <scope>NUCLEOTIDE SEQUENCE [LARGE SCALE GENOMIC DNA]</scope>
    <source>
        <strain evidence="4">IBT 13039</strain>
    </source>
</reference>
<dbReference type="PANTHER" id="PTHR13593">
    <property type="match status" value="1"/>
</dbReference>
<accession>A0A1V6Z1F2</accession>
<dbReference type="GO" id="GO:0006629">
    <property type="term" value="P:lipid metabolic process"/>
    <property type="evidence" value="ECO:0007669"/>
    <property type="project" value="InterPro"/>
</dbReference>
<dbReference type="OMA" id="YYFETPF"/>
<evidence type="ECO:0000313" key="2">
    <source>
        <dbReference type="EMBL" id="CAG8163628.1"/>
    </source>
</evidence>
<dbReference type="Pfam" id="PF26146">
    <property type="entry name" value="PI-PLC_X"/>
    <property type="match status" value="1"/>
</dbReference>
<dbReference type="OrthoDB" id="67851at2759"/>